<dbReference type="Proteomes" id="UP000284451">
    <property type="component" value="Unassembled WGS sequence"/>
</dbReference>
<organism evidence="2 3">
    <name type="scientific">Paenirhodobacter populi</name>
    <dbReference type="NCBI Taxonomy" id="2306993"/>
    <lineage>
        <taxon>Bacteria</taxon>
        <taxon>Pseudomonadati</taxon>
        <taxon>Pseudomonadota</taxon>
        <taxon>Alphaproteobacteria</taxon>
        <taxon>Rhodobacterales</taxon>
        <taxon>Rhodobacter group</taxon>
        <taxon>Paenirhodobacter</taxon>
    </lineage>
</organism>
<gene>
    <name evidence="2" type="ORF">D2T29_21830</name>
</gene>
<dbReference type="InterPro" id="IPR054520">
    <property type="entry name" value="M_Eco57I_C"/>
</dbReference>
<reference evidence="2 3" key="2">
    <citation type="submission" date="2019-01" db="EMBL/GenBank/DDBJ databases">
        <authorList>
            <person name="Li Y."/>
        </authorList>
    </citation>
    <scope>NUCLEOTIDE SEQUENCE [LARGE SCALE GENOMIC DNA]</scope>
    <source>
        <strain evidence="2 3">07D10-4-3</strain>
    </source>
</reference>
<reference evidence="2 3" key="1">
    <citation type="submission" date="2019-01" db="EMBL/GenBank/DDBJ databases">
        <title>Sinorhodobacter populi sp. nov. isolated from the symptomatic bark tissue of Populus euramericana canker.</title>
        <authorList>
            <person name="Xu G."/>
        </authorList>
    </citation>
    <scope>NUCLEOTIDE SEQUENCE [LARGE SCALE GENOMIC DNA]</scope>
    <source>
        <strain evidence="2 3">07D10-4-3</strain>
    </source>
</reference>
<comment type="caution">
    <text evidence="2">The sequence shown here is derived from an EMBL/GenBank/DDBJ whole genome shotgun (WGS) entry which is preliminary data.</text>
</comment>
<dbReference type="EMBL" id="SAUY01000063">
    <property type="protein sequence ID" value="RWR25672.1"/>
    <property type="molecule type" value="Genomic_DNA"/>
</dbReference>
<protein>
    <recommendedName>
        <fullName evidence="1">Type II methyltransferase M.Eco57I C-terminal domain-containing protein</fullName>
    </recommendedName>
</protein>
<evidence type="ECO:0000259" key="1">
    <source>
        <dbReference type="Pfam" id="PF22837"/>
    </source>
</evidence>
<dbReference type="Pfam" id="PF22837">
    <property type="entry name" value="M_Eco57I_C"/>
    <property type="match status" value="1"/>
</dbReference>
<feature type="domain" description="Type II methyltransferase M.Eco57I C-terminal" evidence="1">
    <location>
        <begin position="4"/>
        <end position="177"/>
    </location>
</feature>
<evidence type="ECO:0000313" key="2">
    <source>
        <dbReference type="EMBL" id="RWR25672.1"/>
    </source>
</evidence>
<accession>A0A443JYS8</accession>
<evidence type="ECO:0000313" key="3">
    <source>
        <dbReference type="Proteomes" id="UP000284451"/>
    </source>
</evidence>
<sequence length="187" mass="20616">MLLPSIRNARSLPQTILTDADLQRMQREDAPMFLLRLCKGAKVPAPVRRYLESAAGKEARTGYKCRMRTPWHVVPDVKIPDYFLAYMSGRSVTLVRNAAGATCTNSLHALTLHNQDDAPALAAAHASAFFQLSCEIEGHPLGGGMLKLEPREAARIAIPTAERLAALDRDEIGAAVSNLQRWRHYAD</sequence>
<dbReference type="AlphaFoldDB" id="A0A443JYS8"/>
<proteinExistence type="predicted"/>
<name>A0A443JYS8_9RHOB</name>